<sequence length="88" mass="9587">MLAQWRRPEEFLAFLRRRGLSRAGGLPDDGTSWPVTLGTAWGQVSRSGATVTLDVLHGEAPVRRWELIGPDGDVVAAADSHPERVTLP</sequence>
<accession>A0A1H2LAD7</accession>
<dbReference type="Proteomes" id="UP000182977">
    <property type="component" value="Chromosome I"/>
</dbReference>
<keyword evidence="2" id="KW-1185">Reference proteome</keyword>
<evidence type="ECO:0000313" key="1">
    <source>
        <dbReference type="EMBL" id="SDU77990.1"/>
    </source>
</evidence>
<dbReference type="EMBL" id="LT629791">
    <property type="protein sequence ID" value="SDU77990.1"/>
    <property type="molecule type" value="Genomic_DNA"/>
</dbReference>
<gene>
    <name evidence="1" type="ORF">SAMN04488563_5680</name>
</gene>
<proteinExistence type="predicted"/>
<name>A0A1H2LAD7_9ACTN</name>
<protein>
    <submittedName>
        <fullName evidence="1">Uncharacterized protein</fullName>
    </submittedName>
</protein>
<reference evidence="2" key="1">
    <citation type="submission" date="2016-10" db="EMBL/GenBank/DDBJ databases">
        <authorList>
            <person name="Varghese N."/>
            <person name="Submissions S."/>
        </authorList>
    </citation>
    <scope>NUCLEOTIDE SEQUENCE [LARGE SCALE GENOMIC DNA]</scope>
    <source>
        <strain evidence="2">DSM 45079</strain>
    </source>
</reference>
<dbReference type="RefSeq" id="WP_046771545.1">
    <property type="nucleotide sequence ID" value="NZ_LBMC01000044.1"/>
</dbReference>
<organism evidence="1 2">
    <name type="scientific">Jiangella alkaliphila</name>
    <dbReference type="NCBI Taxonomy" id="419479"/>
    <lineage>
        <taxon>Bacteria</taxon>
        <taxon>Bacillati</taxon>
        <taxon>Actinomycetota</taxon>
        <taxon>Actinomycetes</taxon>
        <taxon>Jiangellales</taxon>
        <taxon>Jiangellaceae</taxon>
        <taxon>Jiangella</taxon>
    </lineage>
</organism>
<dbReference type="AlphaFoldDB" id="A0A1H2LAD7"/>
<dbReference type="STRING" id="419479.SAMN04488563_5680"/>
<evidence type="ECO:0000313" key="2">
    <source>
        <dbReference type="Proteomes" id="UP000182977"/>
    </source>
</evidence>